<gene>
    <name evidence="1" type="ORF">ZHAS_00005748</name>
</gene>
<organism evidence="1">
    <name type="scientific">Anopheles sinensis</name>
    <name type="common">Mosquito</name>
    <dbReference type="NCBI Taxonomy" id="74873"/>
    <lineage>
        <taxon>Eukaryota</taxon>
        <taxon>Metazoa</taxon>
        <taxon>Ecdysozoa</taxon>
        <taxon>Arthropoda</taxon>
        <taxon>Hexapoda</taxon>
        <taxon>Insecta</taxon>
        <taxon>Pterygota</taxon>
        <taxon>Neoptera</taxon>
        <taxon>Endopterygota</taxon>
        <taxon>Diptera</taxon>
        <taxon>Nematocera</taxon>
        <taxon>Culicoidea</taxon>
        <taxon>Culicidae</taxon>
        <taxon>Anophelinae</taxon>
        <taxon>Anopheles</taxon>
    </lineage>
</organism>
<dbReference type="EnsemblMetazoa" id="ASIC005748-RA">
    <property type="protein sequence ID" value="ASIC005748-PA"/>
    <property type="gene ID" value="ASIC005748"/>
</dbReference>
<evidence type="ECO:0000313" key="3">
    <source>
        <dbReference type="Proteomes" id="UP000030765"/>
    </source>
</evidence>
<reference evidence="2" key="2">
    <citation type="submission" date="2020-05" db="UniProtKB">
        <authorList>
            <consortium name="EnsemblMetazoa"/>
        </authorList>
    </citation>
    <scope>IDENTIFICATION</scope>
</reference>
<dbReference type="EMBL" id="ATLV01014160">
    <property type="status" value="NOT_ANNOTATED_CDS"/>
    <property type="molecule type" value="Genomic_DNA"/>
</dbReference>
<dbReference type="AlphaFoldDB" id="A0A084VK90"/>
<evidence type="ECO:0000313" key="1">
    <source>
        <dbReference type="EMBL" id="KFB38384.1"/>
    </source>
</evidence>
<proteinExistence type="predicted"/>
<reference evidence="1 3" key="1">
    <citation type="journal article" date="2014" name="BMC Genomics">
        <title>Genome sequence of Anopheles sinensis provides insight into genetics basis of mosquito competence for malaria parasites.</title>
        <authorList>
            <person name="Zhou D."/>
            <person name="Zhang D."/>
            <person name="Ding G."/>
            <person name="Shi L."/>
            <person name="Hou Q."/>
            <person name="Ye Y."/>
            <person name="Xu Y."/>
            <person name="Zhou H."/>
            <person name="Xiong C."/>
            <person name="Li S."/>
            <person name="Yu J."/>
            <person name="Hong S."/>
            <person name="Yu X."/>
            <person name="Zou P."/>
            <person name="Chen C."/>
            <person name="Chang X."/>
            <person name="Wang W."/>
            <person name="Lv Y."/>
            <person name="Sun Y."/>
            <person name="Ma L."/>
            <person name="Shen B."/>
            <person name="Zhu C."/>
        </authorList>
    </citation>
    <scope>NUCLEOTIDE SEQUENCE [LARGE SCALE GENOMIC DNA]</scope>
</reference>
<dbReference type="Proteomes" id="UP000030765">
    <property type="component" value="Unassembled WGS sequence"/>
</dbReference>
<accession>A0A084VK90</accession>
<protein>
    <submittedName>
        <fullName evidence="1 2">Putative hydrogenase nickel incorporation protein HypA</fullName>
    </submittedName>
</protein>
<sequence length="56" mass="6563">MVCVRRTPIQKARRSTVTVEFLTRNRIAGNTWMPLRNLHHLSHHHQVEGVHANNLK</sequence>
<keyword evidence="3" id="KW-1185">Reference proteome</keyword>
<dbReference type="VEuPathDB" id="VectorBase:ASIC005748"/>
<dbReference type="EMBL" id="KE524946">
    <property type="protein sequence ID" value="KFB38384.1"/>
    <property type="molecule type" value="Genomic_DNA"/>
</dbReference>
<evidence type="ECO:0000313" key="2">
    <source>
        <dbReference type="EnsemblMetazoa" id="ASIC005748-PA"/>
    </source>
</evidence>
<name>A0A084VK90_ANOSI</name>